<dbReference type="Pfam" id="PF00168">
    <property type="entry name" value="C2"/>
    <property type="match status" value="1"/>
</dbReference>
<feature type="compositionally biased region" description="Pro residues" evidence="3">
    <location>
        <begin position="633"/>
        <end position="643"/>
    </location>
</feature>
<evidence type="ECO:0000259" key="4">
    <source>
        <dbReference type="PROSITE" id="PS50004"/>
    </source>
</evidence>
<gene>
    <name evidence="5" type="ORF">Q8F55_007494</name>
</gene>
<proteinExistence type="predicted"/>
<feature type="region of interest" description="Disordered" evidence="3">
    <location>
        <begin position="230"/>
        <end position="344"/>
    </location>
</feature>
<protein>
    <recommendedName>
        <fullName evidence="4">C2 domain-containing protein</fullName>
    </recommendedName>
</protein>
<organism evidence="5 6">
    <name type="scientific">Vanrija albida</name>
    <dbReference type="NCBI Taxonomy" id="181172"/>
    <lineage>
        <taxon>Eukaryota</taxon>
        <taxon>Fungi</taxon>
        <taxon>Dikarya</taxon>
        <taxon>Basidiomycota</taxon>
        <taxon>Agaricomycotina</taxon>
        <taxon>Tremellomycetes</taxon>
        <taxon>Trichosporonales</taxon>
        <taxon>Trichosporonaceae</taxon>
        <taxon>Vanrija</taxon>
    </lineage>
</organism>
<feature type="compositionally biased region" description="Low complexity" evidence="3">
    <location>
        <begin position="755"/>
        <end position="778"/>
    </location>
</feature>
<feature type="compositionally biased region" description="Pro residues" evidence="3">
    <location>
        <begin position="592"/>
        <end position="618"/>
    </location>
</feature>
<dbReference type="Proteomes" id="UP001565368">
    <property type="component" value="Unassembled WGS sequence"/>
</dbReference>
<feature type="compositionally biased region" description="Low complexity" evidence="3">
    <location>
        <begin position="674"/>
        <end position="687"/>
    </location>
</feature>
<keyword evidence="6" id="KW-1185">Reference proteome</keyword>
<dbReference type="PANTHER" id="PTHR46502">
    <property type="entry name" value="C2 DOMAIN-CONTAINING"/>
    <property type="match status" value="1"/>
</dbReference>
<dbReference type="InterPro" id="IPR037791">
    <property type="entry name" value="C2_fungal_Inn1"/>
</dbReference>
<feature type="compositionally biased region" description="Polar residues" evidence="3">
    <location>
        <begin position="442"/>
        <end position="454"/>
    </location>
</feature>
<evidence type="ECO:0000256" key="2">
    <source>
        <dbReference type="ARBA" id="ARBA00022837"/>
    </source>
</evidence>
<name>A0ABR3PTP7_9TREE</name>
<keyword evidence="1" id="KW-0479">Metal-binding</keyword>
<feature type="compositionally biased region" description="Polar residues" evidence="3">
    <location>
        <begin position="930"/>
        <end position="944"/>
    </location>
</feature>
<dbReference type="SMART" id="SM00239">
    <property type="entry name" value="C2"/>
    <property type="match status" value="1"/>
</dbReference>
<feature type="compositionally biased region" description="Pro residues" evidence="3">
    <location>
        <begin position="795"/>
        <end position="815"/>
    </location>
</feature>
<feature type="compositionally biased region" description="Low complexity" evidence="3">
    <location>
        <begin position="467"/>
        <end position="493"/>
    </location>
</feature>
<dbReference type="EMBL" id="JBBXJM010000006">
    <property type="protein sequence ID" value="KAL1405816.1"/>
    <property type="molecule type" value="Genomic_DNA"/>
</dbReference>
<dbReference type="CDD" id="cd08681">
    <property type="entry name" value="C2_fungal_Inn1p-like"/>
    <property type="match status" value="1"/>
</dbReference>
<feature type="compositionally biased region" description="Low complexity" evidence="3">
    <location>
        <begin position="546"/>
        <end position="562"/>
    </location>
</feature>
<dbReference type="RefSeq" id="XP_069205760.1">
    <property type="nucleotide sequence ID" value="XM_069355919.1"/>
</dbReference>
<feature type="compositionally biased region" description="Polar residues" evidence="3">
    <location>
        <begin position="310"/>
        <end position="320"/>
    </location>
</feature>
<feature type="compositionally biased region" description="Low complexity" evidence="3">
    <location>
        <begin position="785"/>
        <end position="794"/>
    </location>
</feature>
<feature type="compositionally biased region" description="Polar residues" evidence="3">
    <location>
        <begin position="388"/>
        <end position="413"/>
    </location>
</feature>
<feature type="compositionally biased region" description="Low complexity" evidence="3">
    <location>
        <begin position="972"/>
        <end position="982"/>
    </location>
</feature>
<dbReference type="InterPro" id="IPR035892">
    <property type="entry name" value="C2_domain_sf"/>
</dbReference>
<dbReference type="Gene3D" id="2.60.40.150">
    <property type="entry name" value="C2 domain"/>
    <property type="match status" value="1"/>
</dbReference>
<evidence type="ECO:0000256" key="3">
    <source>
        <dbReference type="SAM" id="MobiDB-lite"/>
    </source>
</evidence>
<comment type="caution">
    <text evidence="5">The sequence shown here is derived from an EMBL/GenBank/DDBJ whole genome shotgun (WGS) entry which is preliminary data.</text>
</comment>
<evidence type="ECO:0000313" key="6">
    <source>
        <dbReference type="Proteomes" id="UP001565368"/>
    </source>
</evidence>
<feature type="compositionally biased region" description="Pro residues" evidence="3">
    <location>
        <begin position="535"/>
        <end position="545"/>
    </location>
</feature>
<evidence type="ECO:0000313" key="5">
    <source>
        <dbReference type="EMBL" id="KAL1405816.1"/>
    </source>
</evidence>
<dbReference type="InterPro" id="IPR000008">
    <property type="entry name" value="C2_dom"/>
</dbReference>
<feature type="region of interest" description="Disordered" evidence="3">
    <location>
        <begin position="357"/>
        <end position="982"/>
    </location>
</feature>
<accession>A0ABR3PTP7</accession>
<feature type="compositionally biased region" description="Pro residues" evidence="3">
    <location>
        <begin position="509"/>
        <end position="521"/>
    </location>
</feature>
<dbReference type="PANTHER" id="PTHR46502:SF2">
    <property type="entry name" value="16 KDA PHLOEM PROTEIN 2"/>
    <property type="match status" value="1"/>
</dbReference>
<evidence type="ECO:0000256" key="1">
    <source>
        <dbReference type="ARBA" id="ARBA00022723"/>
    </source>
</evidence>
<dbReference type="GeneID" id="95988537"/>
<feature type="compositionally biased region" description="Low complexity" evidence="3">
    <location>
        <begin position="644"/>
        <end position="653"/>
    </location>
</feature>
<keyword evidence="2" id="KW-0106">Calcium</keyword>
<feature type="compositionally biased region" description="Low complexity" evidence="3">
    <location>
        <begin position="816"/>
        <end position="835"/>
    </location>
</feature>
<dbReference type="PROSITE" id="PS50004">
    <property type="entry name" value="C2"/>
    <property type="match status" value="1"/>
</dbReference>
<sequence>MIEPQELGTLIVVVARARNLPNKSRFGKQDPYCALTLGEEKRRTKPIKRGGQHPEWDEELRFTISQDVEDLLAASVEASSLKGKNGSLAGKDGALPPLPSEEGVVTPQSMAQKSRAGAKKKAGVRSMKVQCFADAPKEPELVGECIVPIDEVLKKGEIDDWYELKYKDKYAGELYLELTFYSNAAPPVKRNVQRPGVLPATGPGALATPPRPGMTTSVSGYNLYIPPYSQPGRTASPAPGGGIPHSVSGPIPTAQHVGGLPHSNTFHDLGLPPRQTAGVPIPGQPDYPPGRLQSPPQDDFLAGQMGAMSIGQSLGNSYQNRPGAGPPAPATIGRPGHHHRHSVATGAGTQTAPWASMLPQNQQPAGHAPLQRPVSAGDAHGAWPTVDNRPNTAQPLPTRPLSTAGQPPLQSAPLQHHRPHSNSLTVPGSYGQVAPAGHQRTDSYGQPPVSQYTGQPEPARPTSPQSYYGQQAPAHPQQQSYPPQQQPQQQPAYATPPPHRLSSGGSVPPQQPQAPYTPPPQHNRHSSFGQYQAPIPQPTPQPSYPPAQAQQPVYGQHQQQDYPPVPPPAQQLQNQQGPPPPHGTSPAAYPSHLPPQAPRPTTPAAYPPYPPPHPPSPQPHRADSYPNSQSPPSHTPYSPPLPHQLPSQPFAARPETRTPPPAANASTSTGAYVPWFMQTQQPQQLPVQSPPPLHTGTPAPIHQHGHQSSISAAPPPPPSRVGVGYYPSDELYAQQAQPPPQSNNQRPQPQPSPAPQQYQQPQQQQSYPQSPPRQGSYPQAPPRPMSAAPSSSYNPPAPGPNPPAPNPPAPNPPAPSSDAPWSGLQQQQYYPNQQQSGASYYAQHGGDFRPTTAAPDGWDSINGRQAAPSPLPPTGGGTTNRDWRSYLHSIGSHGTPSAPGALPQPPGMDGTPPNQLPPKRASGLPPIPQPGSQQGTPTRQPTNGSGSGEWYTPPPSVPSSILPPGGWNGAPQHQGQQSQQWR</sequence>
<feature type="domain" description="C2" evidence="4">
    <location>
        <begin position="1"/>
        <end position="162"/>
    </location>
</feature>
<dbReference type="SUPFAM" id="SSF49562">
    <property type="entry name" value="C2 domain (Calcium/lipid-binding domain, CaLB)"/>
    <property type="match status" value="1"/>
</dbReference>
<reference evidence="5 6" key="1">
    <citation type="submission" date="2023-08" db="EMBL/GenBank/DDBJ databases">
        <title>Annotated Genome Sequence of Vanrija albida AlHP1.</title>
        <authorList>
            <person name="Herzog R."/>
        </authorList>
    </citation>
    <scope>NUCLEOTIDE SEQUENCE [LARGE SCALE GENOMIC DNA]</scope>
    <source>
        <strain evidence="5 6">AlHP1</strain>
    </source>
</reference>